<reference evidence="1" key="1">
    <citation type="journal article" date="2020" name="ISME J.">
        <title>Gammaproteobacteria mediating utilization of methyl-, sulfur- and petroleum organic compounds in deep ocean hydrothermal plumes.</title>
        <authorList>
            <person name="Zhou Z."/>
            <person name="Liu Y."/>
            <person name="Pan J."/>
            <person name="Cron B.R."/>
            <person name="Toner B.M."/>
            <person name="Anantharaman K."/>
            <person name="Breier J.A."/>
            <person name="Dick G.J."/>
            <person name="Li M."/>
        </authorList>
    </citation>
    <scope>NUCLEOTIDE SEQUENCE</scope>
    <source>
        <strain evidence="1">SZUA-1515</strain>
    </source>
</reference>
<dbReference type="EMBL" id="DQVM01000099">
    <property type="protein sequence ID" value="HIQ29926.1"/>
    <property type="molecule type" value="Genomic_DNA"/>
</dbReference>
<evidence type="ECO:0000313" key="2">
    <source>
        <dbReference type="Proteomes" id="UP000608579"/>
    </source>
</evidence>
<protein>
    <submittedName>
        <fullName evidence="1">DUF1059 domain-containing protein</fullName>
    </submittedName>
</protein>
<sequence length="60" mass="6548">MAKYSFKCRDVGMDCAFEIHGASSVEEVMEAAKAHAKLSHGLDTIPPELAEKAKQAIKEE</sequence>
<comment type="caution">
    <text evidence="1">The sequence shown here is derived from an EMBL/GenBank/DDBJ whole genome shotgun (WGS) entry which is preliminary data.</text>
</comment>
<dbReference type="Pfam" id="PF06348">
    <property type="entry name" value="DUF1059"/>
    <property type="match status" value="1"/>
</dbReference>
<dbReference type="AlphaFoldDB" id="A0A832ZYY9"/>
<evidence type="ECO:0000313" key="1">
    <source>
        <dbReference type="EMBL" id="HIQ29926.1"/>
    </source>
</evidence>
<gene>
    <name evidence="1" type="ORF">EYH45_05115</name>
</gene>
<proteinExistence type="predicted"/>
<organism evidence="1 2">
    <name type="scientific">Caldiarchaeum subterraneum</name>
    <dbReference type="NCBI Taxonomy" id="311458"/>
    <lineage>
        <taxon>Archaea</taxon>
        <taxon>Nitrososphaerota</taxon>
        <taxon>Candidatus Caldarchaeales</taxon>
        <taxon>Candidatus Caldarchaeaceae</taxon>
        <taxon>Candidatus Caldarchaeum</taxon>
    </lineage>
</organism>
<accession>A0A832ZYY9</accession>
<name>A0A832ZYY9_CALS0</name>
<dbReference type="InterPro" id="IPR009409">
    <property type="entry name" value="DUF1059"/>
</dbReference>
<dbReference type="Proteomes" id="UP000608579">
    <property type="component" value="Unassembled WGS sequence"/>
</dbReference>